<dbReference type="OrthoDB" id="382153at2759"/>
<reference evidence="3 4" key="1">
    <citation type="submission" date="2013-02" db="EMBL/GenBank/DDBJ databases">
        <title>The Genome Sequence of Plasmodium inui San Antonio 1.</title>
        <authorList>
            <consortium name="The Broad Institute Genome Sequencing Platform"/>
            <consortium name="The Broad Institute Genome Sequencing Center for Infectious Disease"/>
            <person name="Neafsey D."/>
            <person name="Cheeseman I."/>
            <person name="Volkman S."/>
            <person name="Adams J."/>
            <person name="Walker B."/>
            <person name="Young S.K."/>
            <person name="Zeng Q."/>
            <person name="Gargeya S."/>
            <person name="Fitzgerald M."/>
            <person name="Haas B."/>
            <person name="Abouelleil A."/>
            <person name="Alvarado L."/>
            <person name="Arachchi H.M."/>
            <person name="Berlin A.M."/>
            <person name="Chapman S.B."/>
            <person name="Dewar J."/>
            <person name="Goldberg J."/>
            <person name="Griggs A."/>
            <person name="Gujja S."/>
            <person name="Hansen M."/>
            <person name="Howarth C."/>
            <person name="Imamovic A."/>
            <person name="Larimer J."/>
            <person name="McCowan C."/>
            <person name="Murphy C."/>
            <person name="Neiman D."/>
            <person name="Pearson M."/>
            <person name="Priest M."/>
            <person name="Roberts A."/>
            <person name="Saif S."/>
            <person name="Shea T."/>
            <person name="Sisk P."/>
            <person name="Sykes S."/>
            <person name="Wortman J."/>
            <person name="Nusbaum C."/>
            <person name="Birren B."/>
        </authorList>
    </citation>
    <scope>NUCLEOTIDE SEQUENCE [LARGE SCALE GENOMIC DNA]</scope>
    <source>
        <strain evidence="3 4">San Antonio 1</strain>
    </source>
</reference>
<protein>
    <submittedName>
        <fullName evidence="3">Uncharacterized protein</fullName>
    </submittedName>
</protein>
<organism evidence="3 4">
    <name type="scientific">Plasmodium inui San Antonio 1</name>
    <dbReference type="NCBI Taxonomy" id="1237626"/>
    <lineage>
        <taxon>Eukaryota</taxon>
        <taxon>Sar</taxon>
        <taxon>Alveolata</taxon>
        <taxon>Apicomplexa</taxon>
        <taxon>Aconoidasida</taxon>
        <taxon>Haemosporida</taxon>
        <taxon>Plasmodiidae</taxon>
        <taxon>Plasmodium</taxon>
        <taxon>Plasmodium (Plasmodium)</taxon>
    </lineage>
</organism>
<dbReference type="AlphaFoldDB" id="W7A8N5"/>
<dbReference type="EMBL" id="KI965464">
    <property type="protein sequence ID" value="EUD68025.1"/>
    <property type="molecule type" value="Genomic_DNA"/>
</dbReference>
<dbReference type="GeneID" id="20036911"/>
<keyword evidence="4" id="KW-1185">Reference proteome</keyword>
<evidence type="ECO:0000256" key="2">
    <source>
        <dbReference type="SAM" id="SignalP"/>
    </source>
</evidence>
<evidence type="ECO:0000256" key="1">
    <source>
        <dbReference type="SAM" id="MobiDB-lite"/>
    </source>
</evidence>
<accession>W7A8N5</accession>
<dbReference type="VEuPathDB" id="PlasmoDB:C922_01637"/>
<feature type="chain" id="PRO_5004887606" evidence="2">
    <location>
        <begin position="18"/>
        <end position="218"/>
    </location>
</feature>
<name>W7A8N5_9APIC</name>
<gene>
    <name evidence="3" type="ORF">C922_01637</name>
</gene>
<proteinExistence type="predicted"/>
<evidence type="ECO:0000313" key="3">
    <source>
        <dbReference type="EMBL" id="EUD68025.1"/>
    </source>
</evidence>
<feature type="signal peptide" evidence="2">
    <location>
        <begin position="1"/>
        <end position="17"/>
    </location>
</feature>
<feature type="region of interest" description="Disordered" evidence="1">
    <location>
        <begin position="88"/>
        <end position="136"/>
    </location>
</feature>
<evidence type="ECO:0000313" key="4">
    <source>
        <dbReference type="Proteomes" id="UP000030640"/>
    </source>
</evidence>
<feature type="region of interest" description="Disordered" evidence="1">
    <location>
        <begin position="147"/>
        <end position="166"/>
    </location>
</feature>
<feature type="compositionally biased region" description="Basic and acidic residues" evidence="1">
    <location>
        <begin position="97"/>
        <end position="112"/>
    </location>
</feature>
<keyword evidence="2" id="KW-0732">Signal</keyword>
<dbReference type="RefSeq" id="XP_008815462.1">
    <property type="nucleotide sequence ID" value="XM_008817240.1"/>
</dbReference>
<sequence>MTSLFFIFSFLLSLSLDKQIGLGAKRMQRPLNVYYRDYSANLSNEQRDKLMKIMLDDEGDGKPQGNLGGAIDMNEMHVQERELGALLKEQTDLSGQIREDSRGRTRKSDTKDGPTGACGGGAGGLQNKPTQQASATDLHKRMSIRYNHGENGASGSDLTEANEDGDHFDVDTEIDVPIDLMREPVVLVKIPVVGIYDQMEMLHDVGKLIDVNNEDVFY</sequence>
<dbReference type="Proteomes" id="UP000030640">
    <property type="component" value="Unassembled WGS sequence"/>
</dbReference>